<evidence type="ECO:0000313" key="1">
    <source>
        <dbReference type="EMBL" id="BAT26094.1"/>
    </source>
</evidence>
<dbReference type="EMBL" id="LC066371">
    <property type="protein sequence ID" value="BAT26094.1"/>
    <property type="molecule type" value="Genomic_DNA"/>
</dbReference>
<reference evidence="1" key="1">
    <citation type="journal article" date="2015" name="Proc. Natl. Acad. Sci. U.S.A.">
        <title>Bacterial clade with the ribosomal RNA operon on a small plasmid rather than the chromosome.</title>
        <authorList>
            <person name="Anda M."/>
            <person name="Ohtsubo Y."/>
            <person name="Okubo T."/>
            <person name="Sugawara M."/>
            <person name="Nagata Y."/>
            <person name="Tsuda M."/>
            <person name="Minamisawa K."/>
            <person name="Mitsui H."/>
        </authorList>
    </citation>
    <scope>NUCLEOTIDE SEQUENCE</scope>
    <source>
        <strain evidence="1">DSM 21988</strain>
    </source>
</reference>
<sequence length="73" mass="7591">MATVPLTTAAATALRKLRQAGNVGCGLNDFDADEFQALKQLRAAGFVEAYPPAAPNRLFITVGGLEAVGDTRA</sequence>
<accession>A0A0P0YX93</accession>
<protein>
    <submittedName>
        <fullName evidence="1">Putative phosphosugar isomerase</fullName>
    </submittedName>
</protein>
<dbReference type="GO" id="GO:0016853">
    <property type="term" value="F:isomerase activity"/>
    <property type="evidence" value="ECO:0007669"/>
    <property type="project" value="UniProtKB-KW"/>
</dbReference>
<proteinExistence type="predicted"/>
<keyword evidence="1" id="KW-0413">Isomerase</keyword>
<organism evidence="1">
    <name type="scientific">Aureimonas altamirensis</name>
    <dbReference type="NCBI Taxonomy" id="370622"/>
    <lineage>
        <taxon>Bacteria</taxon>
        <taxon>Pseudomonadati</taxon>
        <taxon>Pseudomonadota</taxon>
        <taxon>Alphaproteobacteria</taxon>
        <taxon>Hyphomicrobiales</taxon>
        <taxon>Aurantimonadaceae</taxon>
        <taxon>Aureimonas</taxon>
    </lineage>
</organism>
<dbReference type="AlphaFoldDB" id="A0A0P0YX93"/>
<name>A0A0P0YX93_9HYPH</name>